<reference evidence="1" key="1">
    <citation type="journal article" date="2023" name="Science">
        <title>Genome structures resolve the early diversification of teleost fishes.</title>
        <authorList>
            <person name="Parey E."/>
            <person name="Louis A."/>
            <person name="Montfort J."/>
            <person name="Bouchez O."/>
            <person name="Roques C."/>
            <person name="Iampietro C."/>
            <person name="Lluch J."/>
            <person name="Castinel A."/>
            <person name="Donnadieu C."/>
            <person name="Desvignes T."/>
            <person name="Floi Bucao C."/>
            <person name="Jouanno E."/>
            <person name="Wen M."/>
            <person name="Mejri S."/>
            <person name="Dirks R."/>
            <person name="Jansen H."/>
            <person name="Henkel C."/>
            <person name="Chen W.J."/>
            <person name="Zahm M."/>
            <person name="Cabau C."/>
            <person name="Klopp C."/>
            <person name="Thompson A.W."/>
            <person name="Robinson-Rechavi M."/>
            <person name="Braasch I."/>
            <person name="Lecointre G."/>
            <person name="Bobe J."/>
            <person name="Postlethwait J.H."/>
            <person name="Berthelot C."/>
            <person name="Roest Crollius H."/>
            <person name="Guiguen Y."/>
        </authorList>
    </citation>
    <scope>NUCLEOTIDE SEQUENCE</scope>
    <source>
        <strain evidence="1">NC1722</strain>
    </source>
</reference>
<protein>
    <submittedName>
        <fullName evidence="1">Uncharacterized protein</fullName>
    </submittedName>
</protein>
<comment type="caution">
    <text evidence="1">The sequence shown here is derived from an EMBL/GenBank/DDBJ whole genome shotgun (WGS) entry which is preliminary data.</text>
</comment>
<organism evidence="1 2">
    <name type="scientific">Aldrovandia affinis</name>
    <dbReference type="NCBI Taxonomy" id="143900"/>
    <lineage>
        <taxon>Eukaryota</taxon>
        <taxon>Metazoa</taxon>
        <taxon>Chordata</taxon>
        <taxon>Craniata</taxon>
        <taxon>Vertebrata</taxon>
        <taxon>Euteleostomi</taxon>
        <taxon>Actinopterygii</taxon>
        <taxon>Neopterygii</taxon>
        <taxon>Teleostei</taxon>
        <taxon>Notacanthiformes</taxon>
        <taxon>Halosauridae</taxon>
        <taxon>Aldrovandia</taxon>
    </lineage>
</organism>
<evidence type="ECO:0000313" key="1">
    <source>
        <dbReference type="EMBL" id="KAJ8386121.1"/>
    </source>
</evidence>
<proteinExistence type="predicted"/>
<dbReference type="AlphaFoldDB" id="A0AAD7RNK3"/>
<dbReference type="EMBL" id="JAINUG010000235">
    <property type="protein sequence ID" value="KAJ8386121.1"/>
    <property type="molecule type" value="Genomic_DNA"/>
</dbReference>
<name>A0AAD7RNK3_9TELE</name>
<dbReference type="Pfam" id="PF05380">
    <property type="entry name" value="Peptidase_A17"/>
    <property type="match status" value="1"/>
</dbReference>
<dbReference type="PANTHER" id="PTHR47331">
    <property type="entry name" value="PHD-TYPE DOMAIN-CONTAINING PROTEIN"/>
    <property type="match status" value="1"/>
</dbReference>
<dbReference type="InterPro" id="IPR008042">
    <property type="entry name" value="Retrotrans_Pao"/>
</dbReference>
<gene>
    <name evidence="1" type="ORF">AAFF_G00177150</name>
</gene>
<dbReference type="Proteomes" id="UP001221898">
    <property type="component" value="Unassembled WGS sequence"/>
</dbReference>
<accession>A0AAD7RNK3</accession>
<sequence>MDLLTSTISVHVFSDASEHTYGSVMYHRTEDRNRQIQVAFLVAALTSAQLAMVLRRELTLEIHDVTYWSDSTTVLTWLQSDSCKYKVFVGTRVAEIHELTDCQARRYVVRE</sequence>
<evidence type="ECO:0000313" key="2">
    <source>
        <dbReference type="Proteomes" id="UP001221898"/>
    </source>
</evidence>
<keyword evidence="2" id="KW-1185">Reference proteome</keyword>